<name>A0A1M4TPH4_9BACT</name>
<dbReference type="AlphaFoldDB" id="A0A1M4TPH4"/>
<sequence>MNRPYRNLRTQKILRFPIIFILSLWLLSGCKMYTAFNAVLDPEWDEFSQAPKGTPRLEYHHSFPVIHLYGTAAEMGHQYGSILKKQLEGLDYITDKFFPENKQIEYINIAKNSEDKLPSETLEFVKGMSVSSGVDYYKLLAINAVPRVSCSVLAVWGDASEDGKLLMGRNADYQFKKINKALGIIVVKHPATGYATVASSFLGLAGAFTGINEKGVCYGNMLVYNGIENKEDENGLPIQLLMQTAAETQNSAREMIDYLTARKHVIPINVMCADKNEAIVAELGQTKFTLREGNKGVLAATNYFYSSGMFEKVENDGRLTALLLTARKYYGNFNMQHLQEAMHAARQPNKNLQCTLFEPERMLIHVSMNKVPASKGPFQTISVIELLEKDIE</sequence>
<dbReference type="GO" id="GO:0016740">
    <property type="term" value="F:transferase activity"/>
    <property type="evidence" value="ECO:0007669"/>
    <property type="project" value="UniProtKB-KW"/>
</dbReference>
<dbReference type="PROSITE" id="PS51257">
    <property type="entry name" value="PROKAR_LIPOPROTEIN"/>
    <property type="match status" value="1"/>
</dbReference>
<dbReference type="InterPro" id="IPR047794">
    <property type="entry name" value="C45_proenzyme-like"/>
</dbReference>
<reference evidence="3" key="1">
    <citation type="submission" date="2016-11" db="EMBL/GenBank/DDBJ databases">
        <authorList>
            <person name="Varghese N."/>
            <person name="Submissions S."/>
        </authorList>
    </citation>
    <scope>NUCLEOTIDE SEQUENCE [LARGE SCALE GENOMIC DNA]</scope>
    <source>
        <strain evidence="3">DSM 26910</strain>
    </source>
</reference>
<dbReference type="PANTHER" id="PTHR35190">
    <property type="entry name" value="PROTEIN DCD1B"/>
    <property type="match status" value="1"/>
</dbReference>
<dbReference type="InterPro" id="IPR047803">
    <property type="entry name" value="DCD1A/B-like"/>
</dbReference>
<evidence type="ECO:0000313" key="2">
    <source>
        <dbReference type="EMBL" id="SHE46419.1"/>
    </source>
</evidence>
<dbReference type="Pfam" id="PF03417">
    <property type="entry name" value="AAT"/>
    <property type="match status" value="1"/>
</dbReference>
<evidence type="ECO:0000259" key="1">
    <source>
        <dbReference type="Pfam" id="PF03417"/>
    </source>
</evidence>
<evidence type="ECO:0000313" key="3">
    <source>
        <dbReference type="Proteomes" id="UP000184164"/>
    </source>
</evidence>
<dbReference type="Proteomes" id="UP000184164">
    <property type="component" value="Unassembled WGS sequence"/>
</dbReference>
<dbReference type="EMBL" id="FQUM01000001">
    <property type="protein sequence ID" value="SHE46419.1"/>
    <property type="molecule type" value="Genomic_DNA"/>
</dbReference>
<keyword evidence="2" id="KW-0808">Transferase</keyword>
<dbReference type="Gene3D" id="3.60.60.10">
    <property type="entry name" value="Penicillin V Acylase, Chain A"/>
    <property type="match status" value="1"/>
</dbReference>
<feature type="domain" description="Peptidase C45 hydrolase" evidence="1">
    <location>
        <begin position="161"/>
        <end position="312"/>
    </location>
</feature>
<keyword evidence="3" id="KW-1185">Reference proteome</keyword>
<dbReference type="STRING" id="1484053.SAMN05444274_101424"/>
<dbReference type="PANTHER" id="PTHR35190:SF2">
    <property type="entry name" value="PROTEIN DCD1B"/>
    <property type="match status" value="1"/>
</dbReference>
<proteinExistence type="predicted"/>
<dbReference type="InterPro" id="IPR005079">
    <property type="entry name" value="Peptidase_C45_hydrolase"/>
</dbReference>
<accession>A0A1M4TPH4</accession>
<gene>
    <name evidence="2" type="ORF">SAMN05444274_101424</name>
</gene>
<organism evidence="2 3">
    <name type="scientific">Mariniphaga anaerophila</name>
    <dbReference type="NCBI Taxonomy" id="1484053"/>
    <lineage>
        <taxon>Bacteria</taxon>
        <taxon>Pseudomonadati</taxon>
        <taxon>Bacteroidota</taxon>
        <taxon>Bacteroidia</taxon>
        <taxon>Marinilabiliales</taxon>
        <taxon>Prolixibacteraceae</taxon>
        <taxon>Mariniphaga</taxon>
    </lineage>
</organism>
<dbReference type="NCBIfam" id="NF040521">
    <property type="entry name" value="C45_proenzyme"/>
    <property type="match status" value="1"/>
</dbReference>
<protein>
    <submittedName>
        <fullName evidence="2">Acyl-coenzyme A:6-aminopenicillanic acid acyl-transferase</fullName>
    </submittedName>
</protein>